<dbReference type="InterPro" id="IPR000182">
    <property type="entry name" value="GNAT_dom"/>
</dbReference>
<dbReference type="PANTHER" id="PTHR43072">
    <property type="entry name" value="N-ACETYLTRANSFERASE"/>
    <property type="match status" value="1"/>
</dbReference>
<dbReference type="EMBL" id="NTJD01000005">
    <property type="protein sequence ID" value="PCD76519.1"/>
    <property type="molecule type" value="Genomic_DNA"/>
</dbReference>
<evidence type="ECO:0000313" key="2">
    <source>
        <dbReference type="EMBL" id="PCD76519.1"/>
    </source>
</evidence>
<feature type="domain" description="N-acetyltransferase" evidence="1">
    <location>
        <begin position="100"/>
        <end position="235"/>
    </location>
</feature>
<dbReference type="AlphaFoldDB" id="A0A2A4CQV1"/>
<sequence length="235" mass="25015">MTLFDLIDATWPAETCTETGGFLLRFTKGAGSRVSAATLTGPFDAADLDAAIAAMRAAGQRPLFMIRPGDEALDAALAARGYVIEDPTVEFAAPLAELAGEVPPVTAFAHWPPLRIAREVWDETGIGAARQAIMERVVGPKTCVLGRIDDRAAGAAFVAISGETAMLHALSILTEKRRKGLARAMMRETVRWATGEGATRLSLVVREDNTAAVTLYEGLGMKRGLGYHYRAEAAA</sequence>
<reference evidence="2 3" key="1">
    <citation type="submission" date="2017-09" db="EMBL/GenBank/DDBJ databases">
        <title>A multilocus sequence analysis scheme for characterization of bacteria in the genus Thioclava.</title>
        <authorList>
            <person name="Liu Y."/>
            <person name="Shao Z."/>
        </authorList>
    </citation>
    <scope>NUCLEOTIDE SEQUENCE [LARGE SCALE GENOMIC DNA]</scope>
    <source>
        <strain evidence="2 3">CAU 1312</strain>
    </source>
</reference>
<keyword evidence="2" id="KW-0808">Transferase</keyword>
<dbReference type="Proteomes" id="UP000243507">
    <property type="component" value="Unassembled WGS sequence"/>
</dbReference>
<dbReference type="SUPFAM" id="SSF55729">
    <property type="entry name" value="Acyl-CoA N-acyltransferases (Nat)"/>
    <property type="match status" value="1"/>
</dbReference>
<dbReference type="InterPro" id="IPR016181">
    <property type="entry name" value="Acyl_CoA_acyltransferase"/>
</dbReference>
<dbReference type="RefSeq" id="WP_096432953.1">
    <property type="nucleotide sequence ID" value="NZ_NTJD01000005.1"/>
</dbReference>
<proteinExistence type="predicted"/>
<dbReference type="GO" id="GO:0016747">
    <property type="term" value="F:acyltransferase activity, transferring groups other than amino-acyl groups"/>
    <property type="evidence" value="ECO:0007669"/>
    <property type="project" value="InterPro"/>
</dbReference>
<evidence type="ECO:0000313" key="3">
    <source>
        <dbReference type="Proteomes" id="UP000243507"/>
    </source>
</evidence>
<organism evidence="2 3">
    <name type="scientific">Pseudothioclava arenosa</name>
    <dbReference type="NCBI Taxonomy" id="1795308"/>
    <lineage>
        <taxon>Bacteria</taxon>
        <taxon>Pseudomonadati</taxon>
        <taxon>Pseudomonadota</taxon>
        <taxon>Alphaproteobacteria</taxon>
        <taxon>Rhodobacterales</taxon>
        <taxon>Paracoccaceae</taxon>
        <taxon>Pseudothioclava</taxon>
    </lineage>
</organism>
<accession>A0A2A4CQV1</accession>
<dbReference type="Pfam" id="PF00583">
    <property type="entry name" value="Acetyltransf_1"/>
    <property type="match status" value="1"/>
</dbReference>
<dbReference type="CDD" id="cd04301">
    <property type="entry name" value="NAT_SF"/>
    <property type="match status" value="1"/>
</dbReference>
<comment type="caution">
    <text evidence="2">The sequence shown here is derived from an EMBL/GenBank/DDBJ whole genome shotgun (WGS) entry which is preliminary data.</text>
</comment>
<dbReference type="OrthoDB" id="7301318at2"/>
<gene>
    <name evidence="2" type="ORF">CLN94_07910</name>
</gene>
<evidence type="ECO:0000259" key="1">
    <source>
        <dbReference type="PROSITE" id="PS51186"/>
    </source>
</evidence>
<protein>
    <submittedName>
        <fullName evidence="2">GNAT family N-acetyltransferase</fullName>
    </submittedName>
</protein>
<dbReference type="Gene3D" id="3.40.630.30">
    <property type="match status" value="1"/>
</dbReference>
<dbReference type="PROSITE" id="PS51186">
    <property type="entry name" value="GNAT"/>
    <property type="match status" value="1"/>
</dbReference>
<keyword evidence="3" id="KW-1185">Reference proteome</keyword>
<name>A0A2A4CQV1_9RHOB</name>